<gene>
    <name evidence="3" type="ORF">C1SCF055_LOCUS9560</name>
</gene>
<feature type="transmembrane region" description="Helical" evidence="2">
    <location>
        <begin position="121"/>
        <end position="139"/>
    </location>
</feature>
<feature type="transmembrane region" description="Helical" evidence="2">
    <location>
        <begin position="360"/>
        <end position="382"/>
    </location>
</feature>
<feature type="transmembrane region" description="Helical" evidence="2">
    <location>
        <begin position="97"/>
        <end position="115"/>
    </location>
</feature>
<proteinExistence type="predicted"/>
<keyword evidence="5" id="KW-0813">Transport</keyword>
<protein>
    <submittedName>
        <fullName evidence="5">Solute carrier family 2, facilitated glucose transporter member 1</fullName>
    </submittedName>
</protein>
<feature type="compositionally biased region" description="Polar residues" evidence="1">
    <location>
        <begin position="410"/>
        <end position="429"/>
    </location>
</feature>
<evidence type="ECO:0000313" key="5">
    <source>
        <dbReference type="EMBL" id="CAL4769114.1"/>
    </source>
</evidence>
<dbReference type="EMBL" id="CAMXCT010000663">
    <property type="protein sequence ID" value="CAI3981802.1"/>
    <property type="molecule type" value="Genomic_DNA"/>
</dbReference>
<comment type="caution">
    <text evidence="3">The sequence shown here is derived from an EMBL/GenBank/DDBJ whole genome shotgun (WGS) entry which is preliminary data.</text>
</comment>
<dbReference type="AlphaFoldDB" id="A0A9P1FPL9"/>
<accession>A0A9P1FPL9</accession>
<evidence type="ECO:0000313" key="4">
    <source>
        <dbReference type="EMBL" id="CAL1135177.1"/>
    </source>
</evidence>
<sequence length="675" mass="72698">MEPGECRSSFGRRMLCVPLHFSPSWVCLWCALANPPLNWRFKEILVGVIVLYSQPGESSSPSALTIVAVPLILLATAALLIFYLGVLIERQNLTDKLPSVTLFRVASVAVLTVLVVPAKNVAFSLLLFLCFMAVVLQIFSKFGASLRLRLAFVAFCDAFFNLAGAEATRWAGAAGDMAVARFNMLLFAGIGGAFMPLAQLLALRLPIPKLCKCTCVAYGALAVHSALILLQALGTEMTYVFNGGGLYFEGPSCVVPDVESPLTLVLGLLTSFSTAARYTGPSGPPACPDALADVAEGEAAVPLLRVHICPETPIETLFFFVSLGALLGGLMIIIVWNLHPPQPSHREMPDSFSDAKRRRGLLAGAFVMIGLVLVVVFGVLGMECPWEPEVERPAQVSDLGIGNETDDTNNSDAGRQLQANNSNNTDNQTMEVTTTQSPLFVNFTDDEIRTAQAVLYTLHGDFTGKCIYPTGEEPMSHSVDALGSDCQLLCSLHEDCTAYSQDKELETCLHWKTTGLTGHGNGGGFWSCVTKQQVYAPRECAPTDIVVVDGRIIEAGPQVRCGCSGAFDRGLWGPVSATAEQIASVWCSIGMAASFMFGLVGFLVHSFACSMAVEHCTASQHRVTLRSLVTRQVRPIDDGEGEVKNHQSMVAWTEAPRDDNPKPVAQFGTNRMFSV</sequence>
<evidence type="ECO:0000256" key="2">
    <source>
        <dbReference type="SAM" id="Phobius"/>
    </source>
</evidence>
<reference evidence="3" key="1">
    <citation type="submission" date="2022-10" db="EMBL/GenBank/DDBJ databases">
        <authorList>
            <person name="Chen Y."/>
            <person name="Dougan E. K."/>
            <person name="Chan C."/>
            <person name="Rhodes N."/>
            <person name="Thang M."/>
        </authorList>
    </citation>
    <scope>NUCLEOTIDE SEQUENCE</scope>
</reference>
<evidence type="ECO:0000313" key="6">
    <source>
        <dbReference type="Proteomes" id="UP001152797"/>
    </source>
</evidence>
<dbReference type="EMBL" id="CAMXCT030000663">
    <property type="protein sequence ID" value="CAL4769114.1"/>
    <property type="molecule type" value="Genomic_DNA"/>
</dbReference>
<feature type="region of interest" description="Disordered" evidence="1">
    <location>
        <begin position="393"/>
        <end position="429"/>
    </location>
</feature>
<feature type="transmembrane region" description="Helical" evidence="2">
    <location>
        <begin position="146"/>
        <end position="164"/>
    </location>
</feature>
<name>A0A9P1FPL9_9DINO</name>
<keyword evidence="6" id="KW-1185">Reference proteome</keyword>
<keyword evidence="5" id="KW-0762">Sugar transport</keyword>
<keyword evidence="2" id="KW-1133">Transmembrane helix</keyword>
<keyword evidence="2" id="KW-0472">Membrane</keyword>
<feature type="transmembrane region" description="Helical" evidence="2">
    <location>
        <begin position="317"/>
        <end position="339"/>
    </location>
</feature>
<feature type="transmembrane region" description="Helical" evidence="2">
    <location>
        <begin position="583"/>
        <end position="604"/>
    </location>
</feature>
<dbReference type="OrthoDB" id="76038at2759"/>
<keyword evidence="2" id="KW-0812">Transmembrane</keyword>
<feature type="transmembrane region" description="Helical" evidence="2">
    <location>
        <begin position="63"/>
        <end position="85"/>
    </location>
</feature>
<dbReference type="EMBL" id="CAMXCT020000663">
    <property type="protein sequence ID" value="CAL1135177.1"/>
    <property type="molecule type" value="Genomic_DNA"/>
</dbReference>
<organism evidence="3">
    <name type="scientific">Cladocopium goreaui</name>
    <dbReference type="NCBI Taxonomy" id="2562237"/>
    <lineage>
        <taxon>Eukaryota</taxon>
        <taxon>Sar</taxon>
        <taxon>Alveolata</taxon>
        <taxon>Dinophyceae</taxon>
        <taxon>Suessiales</taxon>
        <taxon>Symbiodiniaceae</taxon>
        <taxon>Cladocopium</taxon>
    </lineage>
</organism>
<feature type="transmembrane region" description="Helical" evidence="2">
    <location>
        <begin position="215"/>
        <end position="233"/>
    </location>
</feature>
<evidence type="ECO:0000256" key="1">
    <source>
        <dbReference type="SAM" id="MobiDB-lite"/>
    </source>
</evidence>
<evidence type="ECO:0000313" key="3">
    <source>
        <dbReference type="EMBL" id="CAI3981802.1"/>
    </source>
</evidence>
<feature type="transmembrane region" description="Helical" evidence="2">
    <location>
        <begin position="184"/>
        <end position="203"/>
    </location>
</feature>
<dbReference type="Proteomes" id="UP001152797">
    <property type="component" value="Unassembled WGS sequence"/>
</dbReference>
<reference evidence="4" key="2">
    <citation type="submission" date="2024-04" db="EMBL/GenBank/DDBJ databases">
        <authorList>
            <person name="Chen Y."/>
            <person name="Shah S."/>
            <person name="Dougan E. K."/>
            <person name="Thang M."/>
            <person name="Chan C."/>
        </authorList>
    </citation>
    <scope>NUCLEOTIDE SEQUENCE [LARGE SCALE GENOMIC DNA]</scope>
</reference>